<dbReference type="GO" id="GO:0071268">
    <property type="term" value="P:homocysteine biosynthetic process"/>
    <property type="evidence" value="ECO:0007669"/>
    <property type="project" value="InterPro"/>
</dbReference>
<evidence type="ECO:0000256" key="5">
    <source>
        <dbReference type="RuleBase" id="RU362118"/>
    </source>
</evidence>
<comment type="pathway">
    <text evidence="3">Amino-acid biosynthesis; L-methionine biosynthesis via de novo pathway; L-homocysteine from O-succinyl-L-homoserine: step 1/1.</text>
</comment>
<feature type="modified residue" description="N6-(pyridoxal phosphate)lysine" evidence="3 4">
    <location>
        <position position="208"/>
    </location>
</feature>
<dbReference type="InterPro" id="IPR015421">
    <property type="entry name" value="PyrdxlP-dep_Trfase_major"/>
</dbReference>
<dbReference type="InterPro" id="IPR015422">
    <property type="entry name" value="PyrdxlP-dep_Trfase_small"/>
</dbReference>
<comment type="function">
    <text evidence="3">Catalyzes the formation of L-homocysteine from O-succinyl-L-homoserine (OSHS) and hydrogen sulfide.</text>
</comment>
<comment type="catalytic activity">
    <reaction evidence="3">
        <text>O-succinyl-L-homoserine + hydrogen sulfide = L-homocysteine + succinate</text>
        <dbReference type="Rhea" id="RHEA:27826"/>
        <dbReference type="ChEBI" id="CHEBI:29919"/>
        <dbReference type="ChEBI" id="CHEBI:30031"/>
        <dbReference type="ChEBI" id="CHEBI:57661"/>
        <dbReference type="ChEBI" id="CHEBI:58199"/>
    </reaction>
</comment>
<dbReference type="GO" id="GO:0030170">
    <property type="term" value="F:pyridoxal phosphate binding"/>
    <property type="evidence" value="ECO:0007669"/>
    <property type="project" value="UniProtKB-UniRule"/>
</dbReference>
<dbReference type="PANTHER" id="PTHR11808:SF80">
    <property type="entry name" value="CYSTATHIONINE GAMMA-LYASE"/>
    <property type="match status" value="1"/>
</dbReference>
<comment type="caution">
    <text evidence="6">The sequence shown here is derived from an EMBL/GenBank/DDBJ whole genome shotgun (WGS) entry which is preliminary data.</text>
</comment>
<dbReference type="GO" id="GO:0016846">
    <property type="term" value="F:carbon-sulfur lyase activity"/>
    <property type="evidence" value="ECO:0007669"/>
    <property type="project" value="TreeGrafter"/>
</dbReference>
<evidence type="ECO:0000256" key="1">
    <source>
        <dbReference type="ARBA" id="ARBA00001933"/>
    </source>
</evidence>
<dbReference type="FunFam" id="3.40.640.10:FF:000046">
    <property type="entry name" value="Cystathionine gamma-lyase"/>
    <property type="match status" value="1"/>
</dbReference>
<keyword evidence="6" id="KW-0032">Aminotransferase</keyword>
<dbReference type="Proteomes" id="UP000559010">
    <property type="component" value="Unassembled WGS sequence"/>
</dbReference>
<dbReference type="PANTHER" id="PTHR11808">
    <property type="entry name" value="TRANS-SULFURATION ENZYME FAMILY MEMBER"/>
    <property type="match status" value="1"/>
</dbReference>
<dbReference type="Pfam" id="PF01053">
    <property type="entry name" value="Cys_Met_Meta_PP"/>
    <property type="match status" value="1"/>
</dbReference>
<keyword evidence="2 3" id="KW-0663">Pyridoxal phosphate</keyword>
<dbReference type="GO" id="GO:0016765">
    <property type="term" value="F:transferase activity, transferring alkyl or aryl (other than methyl) groups"/>
    <property type="evidence" value="ECO:0007669"/>
    <property type="project" value="UniProtKB-UniRule"/>
</dbReference>
<organism evidence="6 7">
    <name type="scientific">Marinigracilibium pacificum</name>
    <dbReference type="NCBI Taxonomy" id="2729599"/>
    <lineage>
        <taxon>Bacteria</taxon>
        <taxon>Pseudomonadati</taxon>
        <taxon>Bacteroidota</taxon>
        <taxon>Cytophagia</taxon>
        <taxon>Cytophagales</taxon>
        <taxon>Flammeovirgaceae</taxon>
        <taxon>Marinigracilibium</taxon>
    </lineage>
</organism>
<keyword evidence="7" id="KW-1185">Reference proteome</keyword>
<dbReference type="CDD" id="cd00614">
    <property type="entry name" value="CGS_like"/>
    <property type="match status" value="1"/>
</dbReference>
<dbReference type="RefSeq" id="WP_169685008.1">
    <property type="nucleotide sequence ID" value="NZ_JABBNU010000014.1"/>
</dbReference>
<keyword evidence="3" id="KW-0486">Methionine biosynthesis</keyword>
<dbReference type="GO" id="GO:0071266">
    <property type="term" value="P:'de novo' L-methionine biosynthetic process"/>
    <property type="evidence" value="ECO:0007669"/>
    <property type="project" value="UniProtKB-UniRule"/>
</dbReference>
<comment type="cofactor">
    <cofactor evidence="1 3 5">
        <name>pyridoxal 5'-phosphate</name>
        <dbReference type="ChEBI" id="CHEBI:597326"/>
    </cofactor>
</comment>
<evidence type="ECO:0000313" key="6">
    <source>
        <dbReference type="EMBL" id="NMM50650.1"/>
    </source>
</evidence>
<dbReference type="InterPro" id="IPR015424">
    <property type="entry name" value="PyrdxlP-dep_Trfase"/>
</dbReference>
<proteinExistence type="inferred from homology"/>
<dbReference type="Gene3D" id="3.40.640.10">
    <property type="entry name" value="Type I PLP-dependent aspartate aminotransferase-like (Major domain)"/>
    <property type="match status" value="1"/>
</dbReference>
<dbReference type="PIRSF" id="PIRSF001434">
    <property type="entry name" value="CGS"/>
    <property type="match status" value="1"/>
</dbReference>
<dbReference type="InterPro" id="IPR000277">
    <property type="entry name" value="Cys/Met-Metab_PyrdxlP-dep_enz"/>
</dbReference>
<evidence type="ECO:0000313" key="7">
    <source>
        <dbReference type="Proteomes" id="UP000559010"/>
    </source>
</evidence>
<evidence type="ECO:0000256" key="3">
    <source>
        <dbReference type="HAMAP-Rule" id="MF_02056"/>
    </source>
</evidence>
<protein>
    <recommendedName>
        <fullName evidence="3">O-succinylhomoserine sulfhydrylase</fullName>
        <shortName evidence="3">OSH sulfhydrylase</shortName>
        <shortName evidence="3">OSHS sulfhydrylase</shortName>
        <ecNumber evidence="3">2.5.1.-</ecNumber>
    </recommendedName>
</protein>
<comment type="subunit">
    <text evidence="3">Homotetramer.</text>
</comment>
<dbReference type="Gene3D" id="3.90.1150.10">
    <property type="entry name" value="Aspartate Aminotransferase, domain 1"/>
    <property type="match status" value="1"/>
</dbReference>
<dbReference type="EMBL" id="JABBNU010000014">
    <property type="protein sequence ID" value="NMM50650.1"/>
    <property type="molecule type" value="Genomic_DNA"/>
</dbReference>
<reference evidence="6 7" key="1">
    <citation type="submission" date="2020-04" db="EMBL/GenBank/DDBJ databases">
        <title>Flammeovirgaceae bacterium KN852 isolated from deep sea.</title>
        <authorList>
            <person name="Zhang D.-C."/>
        </authorList>
    </citation>
    <scope>NUCLEOTIDE SEQUENCE [LARGE SCALE GENOMIC DNA]</scope>
    <source>
        <strain evidence="6 7">KN852</strain>
    </source>
</reference>
<accession>A0A848J835</accession>
<dbReference type="GO" id="GO:0019346">
    <property type="term" value="P:transsulfuration"/>
    <property type="evidence" value="ECO:0007669"/>
    <property type="project" value="InterPro"/>
</dbReference>
<dbReference type="FunFam" id="3.90.1150.10:FF:000033">
    <property type="entry name" value="Cystathionine gamma-synthase"/>
    <property type="match status" value="1"/>
</dbReference>
<dbReference type="UniPathway" id="UPA00051">
    <property type="reaction ID" value="UER00449"/>
</dbReference>
<dbReference type="GO" id="GO:0005737">
    <property type="term" value="C:cytoplasm"/>
    <property type="evidence" value="ECO:0007669"/>
    <property type="project" value="TreeGrafter"/>
</dbReference>
<name>A0A848J835_9BACT</name>
<dbReference type="GO" id="GO:0008483">
    <property type="term" value="F:transaminase activity"/>
    <property type="evidence" value="ECO:0007669"/>
    <property type="project" value="UniProtKB-KW"/>
</dbReference>
<sequence length="393" mass="43561">MADFKHFETNAVRTRYPQTEFNEHSSPLFLTSSFTFDDAEHARALFQDEIEGNIYSRFSNPNVSEFVDKLCALEGTEAGFATATGMSAMFTSMASLLRTGDHIIASRAVFGSTHQLFTKIFPRWGVQTTYVDINASADEWQKAVQPNTKMIFAETPSNPGLDIIDLEWLGSFAKENNLILNIDNCFATPYLQNPAKYGAHIVTHSATKFIDGQGRVLGGAVLGTKELIDEVRFFSRQTGPVISPFNAWILSKSLETLPVRMDRHCSNALELANYFTGHSDLNWVKYPFLPSHPQYEIAKKQMKHGGGLITFEVKGGVERGAKFLNNLKMCSLSANLGDTRSIVTHPASTTHSKLSEEERAAVSITPGLVRVSVGLENINDIVEDLEQALRASR</sequence>
<dbReference type="SUPFAM" id="SSF53383">
    <property type="entry name" value="PLP-dependent transferases"/>
    <property type="match status" value="1"/>
</dbReference>
<dbReference type="AlphaFoldDB" id="A0A848J835"/>
<gene>
    <name evidence="3" type="primary">metZ</name>
    <name evidence="6" type="ORF">HH304_19730</name>
</gene>
<keyword evidence="3 6" id="KW-0808">Transferase</keyword>
<dbReference type="HAMAP" id="MF_02056">
    <property type="entry name" value="MetZ"/>
    <property type="match status" value="1"/>
</dbReference>
<comment type="similarity">
    <text evidence="3">Belongs to the trans-sulfuration enzymes family. MetZ subfamily.</text>
</comment>
<keyword evidence="3" id="KW-0028">Amino-acid biosynthesis</keyword>
<evidence type="ECO:0000256" key="4">
    <source>
        <dbReference type="PIRSR" id="PIRSR001434-2"/>
    </source>
</evidence>
<evidence type="ECO:0000256" key="2">
    <source>
        <dbReference type="ARBA" id="ARBA00022898"/>
    </source>
</evidence>
<dbReference type="InterPro" id="IPR006234">
    <property type="entry name" value="O-succ-hSer_sulfhydrylase"/>
</dbReference>
<dbReference type="EC" id="2.5.1.-" evidence="3"/>